<keyword evidence="7" id="KW-0804">Transcription</keyword>
<dbReference type="InterPro" id="IPR044760">
    <property type="entry name" value="TRAPPC2L"/>
</dbReference>
<dbReference type="GO" id="GO:0048471">
    <property type="term" value="C:perinuclear region of cytoplasm"/>
    <property type="evidence" value="ECO:0007669"/>
    <property type="project" value="UniProtKB-SubCell"/>
</dbReference>
<evidence type="ECO:0000256" key="8">
    <source>
        <dbReference type="ARBA" id="ARBA00023242"/>
    </source>
</evidence>
<dbReference type="GO" id="GO:0060261">
    <property type="term" value="P:positive regulation of transcription initiation by RNA polymerase II"/>
    <property type="evidence" value="ECO:0007669"/>
    <property type="project" value="TreeGrafter"/>
</dbReference>
<protein>
    <recommendedName>
        <fullName evidence="4">Mediator of RNA polymerase II transcription subunit 24</fullName>
    </recommendedName>
    <alternativeName>
        <fullName evidence="9">Mediator complex subunit 24</fullName>
    </alternativeName>
</protein>
<dbReference type="GO" id="GO:0016592">
    <property type="term" value="C:mediator complex"/>
    <property type="evidence" value="ECO:0007669"/>
    <property type="project" value="InterPro"/>
</dbReference>
<keyword evidence="5" id="KW-0805">Transcription regulation</keyword>
<comment type="similarity">
    <text evidence="2">Belongs to the TRAPP small subunits family. Sedlin subfamily.</text>
</comment>
<evidence type="ECO:0000256" key="4">
    <source>
        <dbReference type="ARBA" id="ARBA00019693"/>
    </source>
</evidence>
<dbReference type="Gene3D" id="3.30.450.70">
    <property type="match status" value="1"/>
</dbReference>
<sequence length="443" mass="50158">MRTSLLSEWHVTSILSKRESLSRGGLKLETTNTQIATLVLRAEPTDTLLKVLSHLLSGQSFELILNAATGTGKLRAFATKLVRFNEANRQPAGSDPSKTANSRALLFDISFLMLCRITQMYGIEVILSGELGGETFFEQWASEWLKPNVAPDLLLNRCDPMLTDQLLKALTSGESDLRSGSVRWHDACFHVPAVIREILAAYESQLVSDEEVERILDTLRTQMCCLSVCAAAWLRFYIQVQPVNLKSKPTMMLDHLMTPLSLDDSKEHYRERSVLMLQIIRRLAQDDNPLQGVSDNQDQSLDHQLSKLWNKILNHVKTMAVCIGFIGKENSPLFLRCINQSQELQFHYIMHTCIDFVEEKIIQSNKSGSDVRELYLGLLYSSEEVKAYGFVTNTKIKIVIIIDSTNSLLRDNEIRAIFRKLHNAYTELVCNPFYTPGDPITSK</sequence>
<evidence type="ECO:0000256" key="9">
    <source>
        <dbReference type="ARBA" id="ARBA00031960"/>
    </source>
</evidence>
<dbReference type="AlphaFoldDB" id="A0A4Y7MD09"/>
<dbReference type="PANTHER" id="PTHR12898:SF1">
    <property type="entry name" value="MEDIATOR OF RNA POLYMERASE II TRANSCRIPTION SUBUNIT 24"/>
    <property type="match status" value="1"/>
</dbReference>
<dbReference type="InterPro" id="IPR021429">
    <property type="entry name" value="Mediator_Med24"/>
</dbReference>
<dbReference type="EMBL" id="LR009602">
    <property type="protein sequence ID" value="SVE79221.1"/>
    <property type="molecule type" value="mRNA"/>
</dbReference>
<dbReference type="InterPro" id="IPR011012">
    <property type="entry name" value="Longin-like_dom_sf"/>
</dbReference>
<name>A0A4Y7MD09_9CRUS</name>
<dbReference type="Pfam" id="PF11277">
    <property type="entry name" value="Med24_N"/>
    <property type="match status" value="1"/>
</dbReference>
<dbReference type="SUPFAM" id="SSF64356">
    <property type="entry name" value="SNARE-like"/>
    <property type="match status" value="1"/>
</dbReference>
<gene>
    <name evidence="10" type="primary">EOG090X0HN8</name>
</gene>
<dbReference type="GO" id="GO:0006888">
    <property type="term" value="P:endoplasmic reticulum to Golgi vesicle-mediated transport"/>
    <property type="evidence" value="ECO:0007669"/>
    <property type="project" value="InterPro"/>
</dbReference>
<keyword evidence="6" id="KW-0010">Activator</keyword>
<comment type="similarity">
    <text evidence="3">Belongs to the Mediator complex subunit 24 family.</text>
</comment>
<evidence type="ECO:0000256" key="1">
    <source>
        <dbReference type="ARBA" id="ARBA00004123"/>
    </source>
</evidence>
<evidence type="ECO:0000313" key="10">
    <source>
        <dbReference type="EMBL" id="SVE79221.1"/>
    </source>
</evidence>
<accession>A0A4Y7MD09</accession>
<reference evidence="10" key="1">
    <citation type="submission" date="2018-08" db="EMBL/GenBank/DDBJ databases">
        <authorList>
            <person name="Cornetti L."/>
        </authorList>
    </citation>
    <scope>NUCLEOTIDE SEQUENCE</scope>
    <source>
        <strain evidence="10">ZW-LUM</strain>
    </source>
</reference>
<evidence type="ECO:0000256" key="5">
    <source>
        <dbReference type="ARBA" id="ARBA00023015"/>
    </source>
</evidence>
<dbReference type="PANTHER" id="PTHR12898">
    <property type="entry name" value="MEDIATOR OF RNA POLYMERASE II TRANSCRIPTION SUBUNIT 24"/>
    <property type="match status" value="1"/>
</dbReference>
<evidence type="ECO:0000256" key="6">
    <source>
        <dbReference type="ARBA" id="ARBA00023159"/>
    </source>
</evidence>
<proteinExistence type="evidence at transcript level"/>
<evidence type="ECO:0000256" key="3">
    <source>
        <dbReference type="ARBA" id="ARBA00007864"/>
    </source>
</evidence>
<dbReference type="GO" id="GO:0003712">
    <property type="term" value="F:transcription coregulator activity"/>
    <property type="evidence" value="ECO:0007669"/>
    <property type="project" value="TreeGrafter"/>
</dbReference>
<dbReference type="CDD" id="cd14854">
    <property type="entry name" value="TRAPPC2L"/>
    <property type="match status" value="1"/>
</dbReference>
<keyword evidence="8" id="KW-0539">Nucleus</keyword>
<evidence type="ECO:0000256" key="2">
    <source>
        <dbReference type="ARBA" id="ARBA00006626"/>
    </source>
</evidence>
<comment type="subcellular location">
    <subcellularLocation>
        <location evidence="1">Nucleus</location>
    </subcellularLocation>
</comment>
<organism evidence="10">
    <name type="scientific">Daphnia lumholtzi</name>
    <dbReference type="NCBI Taxonomy" id="42856"/>
    <lineage>
        <taxon>Eukaryota</taxon>
        <taxon>Metazoa</taxon>
        <taxon>Ecdysozoa</taxon>
        <taxon>Arthropoda</taxon>
        <taxon>Crustacea</taxon>
        <taxon>Branchiopoda</taxon>
        <taxon>Diplostraca</taxon>
        <taxon>Cladocera</taxon>
        <taxon>Anomopoda</taxon>
        <taxon>Daphniidae</taxon>
        <taxon>Daphnia</taxon>
    </lineage>
</organism>
<evidence type="ECO:0000256" key="7">
    <source>
        <dbReference type="ARBA" id="ARBA00023163"/>
    </source>
</evidence>